<name>A0ABW1TV03_9BURK</name>
<dbReference type="RefSeq" id="WP_371439120.1">
    <property type="nucleotide sequence ID" value="NZ_JBHSRS010000018.1"/>
</dbReference>
<evidence type="ECO:0000313" key="1">
    <source>
        <dbReference type="EMBL" id="MFC6281456.1"/>
    </source>
</evidence>
<gene>
    <name evidence="1" type="ORF">ACFQND_09460</name>
</gene>
<proteinExistence type="predicted"/>
<reference evidence="2" key="1">
    <citation type="journal article" date="2019" name="Int. J. Syst. Evol. Microbiol.">
        <title>The Global Catalogue of Microorganisms (GCM) 10K type strain sequencing project: providing services to taxonomists for standard genome sequencing and annotation.</title>
        <authorList>
            <consortium name="The Broad Institute Genomics Platform"/>
            <consortium name="The Broad Institute Genome Sequencing Center for Infectious Disease"/>
            <person name="Wu L."/>
            <person name="Ma J."/>
        </authorList>
    </citation>
    <scope>NUCLEOTIDE SEQUENCE [LARGE SCALE GENOMIC DNA]</scope>
    <source>
        <strain evidence="2">CCUG 39402</strain>
    </source>
</reference>
<organism evidence="1 2">
    <name type="scientific">Polaromonas aquatica</name>
    <dbReference type="NCBI Taxonomy" id="332657"/>
    <lineage>
        <taxon>Bacteria</taxon>
        <taxon>Pseudomonadati</taxon>
        <taxon>Pseudomonadota</taxon>
        <taxon>Betaproteobacteria</taxon>
        <taxon>Burkholderiales</taxon>
        <taxon>Comamonadaceae</taxon>
        <taxon>Polaromonas</taxon>
    </lineage>
</organism>
<comment type="caution">
    <text evidence="1">The sequence shown here is derived from an EMBL/GenBank/DDBJ whole genome shotgun (WGS) entry which is preliminary data.</text>
</comment>
<protein>
    <submittedName>
        <fullName evidence="1">Uncharacterized protein</fullName>
    </submittedName>
</protein>
<keyword evidence="2" id="KW-1185">Reference proteome</keyword>
<sequence length="92" mass="9856">MDIKTNFSFELYYAAQSTTPAAQRGKVMHALGPSLQALLAAGDSRATVTVSDSHKGSDNRIVELVTTLPEARIAEILKGFCEQQGMTVSAIE</sequence>
<accession>A0ABW1TV03</accession>
<evidence type="ECO:0000313" key="2">
    <source>
        <dbReference type="Proteomes" id="UP001596270"/>
    </source>
</evidence>
<dbReference type="EMBL" id="JBHSRS010000018">
    <property type="protein sequence ID" value="MFC6281456.1"/>
    <property type="molecule type" value="Genomic_DNA"/>
</dbReference>
<dbReference type="Proteomes" id="UP001596270">
    <property type="component" value="Unassembled WGS sequence"/>
</dbReference>